<sequence>MRTRTVAFLTVAALGVGPATPAVATPHPINALIARMTLPEKIGQLFTTTVYGATATTSSPDNTRRYGVDTPAEVVAKYHLGGVVYFTWTGSLQNPRQIAGLSNGLQQAAGKIPLAISTDQEHGVVTRMPAPATRFPGAMALGAARDPAGAYRTGQITGAELRAVGVNQVWAPVADVNVNPANPVIGVRSFSSDPTLAGTLTANQIRGFQQGAGISASAKHFPGHGDTATDSHTGLPVINHSLDEWRRIDAPPFRAAIAAGADTIMSAHIVVPALDPSGDPATLSKPIITGRLRGELGYRGVIVTDSLEMQGVREKYGDDRVPVLALEAGVDVLLMPPNLDVAFRAVQKAVADGELTEARVDESVRRILTLKQKRGLLKHTPADPAAAQRIVGSAAHVRTAQAVTDRTVTAVRNDARLLPLTVAGKRLLVTGWTSATYDTLGVLARELGATAVPTTDPDQAAAAARTHDVTVVLSNNGQQQALVAALLTTGKPIVVVAVRNPYDLTGLPGVTTYLTTYGYTDVSMKALAKVLTGVVPPRGKLPVAIPGLYPYGHGLTWGVK</sequence>
<keyword evidence="6" id="KW-0732">Signal</keyword>
<evidence type="ECO:0000256" key="1">
    <source>
        <dbReference type="ARBA" id="ARBA00001231"/>
    </source>
</evidence>
<gene>
    <name evidence="9" type="ORF">Aco03nite_074140</name>
</gene>
<comment type="similarity">
    <text evidence="2">Belongs to the glycosyl hydrolase 3 family.</text>
</comment>
<organism evidence="9 10">
    <name type="scientific">Actinoplanes couchii</name>
    <dbReference type="NCBI Taxonomy" id="403638"/>
    <lineage>
        <taxon>Bacteria</taxon>
        <taxon>Bacillati</taxon>
        <taxon>Actinomycetota</taxon>
        <taxon>Actinomycetes</taxon>
        <taxon>Micromonosporales</taxon>
        <taxon>Micromonosporaceae</taxon>
        <taxon>Actinoplanes</taxon>
    </lineage>
</organism>
<dbReference type="InterPro" id="IPR050226">
    <property type="entry name" value="NagZ_Beta-hexosaminidase"/>
</dbReference>
<accession>A0ABQ3XKS6</accession>
<dbReference type="Gene3D" id="3.40.50.1700">
    <property type="entry name" value="Glycoside hydrolase family 3 C-terminal domain"/>
    <property type="match status" value="1"/>
</dbReference>
<evidence type="ECO:0000256" key="2">
    <source>
        <dbReference type="ARBA" id="ARBA00005336"/>
    </source>
</evidence>
<dbReference type="InterPro" id="IPR002772">
    <property type="entry name" value="Glyco_hydro_3_C"/>
</dbReference>
<evidence type="ECO:0000256" key="4">
    <source>
        <dbReference type="ARBA" id="ARBA00022801"/>
    </source>
</evidence>
<proteinExistence type="inferred from homology"/>
<dbReference type="SUPFAM" id="SSF52279">
    <property type="entry name" value="Beta-D-glucan exohydrolase, C-terminal domain"/>
    <property type="match status" value="1"/>
</dbReference>
<protein>
    <recommendedName>
        <fullName evidence="3">beta-N-acetylhexosaminidase</fullName>
        <ecNumber evidence="3">3.2.1.52</ecNumber>
    </recommendedName>
</protein>
<evidence type="ECO:0000259" key="8">
    <source>
        <dbReference type="Pfam" id="PF01915"/>
    </source>
</evidence>
<evidence type="ECO:0000256" key="6">
    <source>
        <dbReference type="SAM" id="SignalP"/>
    </source>
</evidence>
<dbReference type="InterPro" id="IPR001764">
    <property type="entry name" value="Glyco_hydro_3_N"/>
</dbReference>
<evidence type="ECO:0000256" key="3">
    <source>
        <dbReference type="ARBA" id="ARBA00012663"/>
    </source>
</evidence>
<dbReference type="Proteomes" id="UP000612282">
    <property type="component" value="Unassembled WGS sequence"/>
</dbReference>
<dbReference type="InterPro" id="IPR017853">
    <property type="entry name" value="GH"/>
</dbReference>
<feature type="signal peptide" evidence="6">
    <location>
        <begin position="1"/>
        <end position="24"/>
    </location>
</feature>
<evidence type="ECO:0000313" key="10">
    <source>
        <dbReference type="Proteomes" id="UP000612282"/>
    </source>
</evidence>
<dbReference type="SUPFAM" id="SSF51445">
    <property type="entry name" value="(Trans)glycosidases"/>
    <property type="match status" value="1"/>
</dbReference>
<dbReference type="PANTHER" id="PTHR30480:SF13">
    <property type="entry name" value="BETA-HEXOSAMINIDASE"/>
    <property type="match status" value="1"/>
</dbReference>
<dbReference type="Pfam" id="PF00933">
    <property type="entry name" value="Glyco_hydro_3"/>
    <property type="match status" value="1"/>
</dbReference>
<dbReference type="Gene3D" id="3.20.20.300">
    <property type="entry name" value="Glycoside hydrolase, family 3, N-terminal domain"/>
    <property type="match status" value="1"/>
</dbReference>
<keyword evidence="4" id="KW-0378">Hydrolase</keyword>
<dbReference type="EC" id="3.2.1.52" evidence="3"/>
<dbReference type="RefSeq" id="WP_203804580.1">
    <property type="nucleotide sequence ID" value="NZ_BAAAQE010000093.1"/>
</dbReference>
<evidence type="ECO:0000313" key="9">
    <source>
        <dbReference type="EMBL" id="GID59010.1"/>
    </source>
</evidence>
<keyword evidence="5" id="KW-0326">Glycosidase</keyword>
<feature type="domain" description="Glycoside hydrolase family 3 C-terminal" evidence="8">
    <location>
        <begin position="412"/>
        <end position="546"/>
    </location>
</feature>
<name>A0ABQ3XKS6_9ACTN</name>
<comment type="caution">
    <text evidence="9">The sequence shown here is derived from an EMBL/GenBank/DDBJ whole genome shotgun (WGS) entry which is preliminary data.</text>
</comment>
<dbReference type="Pfam" id="PF01915">
    <property type="entry name" value="Glyco_hydro_3_C"/>
    <property type="match status" value="1"/>
</dbReference>
<keyword evidence="10" id="KW-1185">Reference proteome</keyword>
<feature type="domain" description="Glycoside hydrolase family 3 N-terminal" evidence="7">
    <location>
        <begin position="37"/>
        <end position="370"/>
    </location>
</feature>
<reference evidence="9 10" key="1">
    <citation type="submission" date="2021-01" db="EMBL/GenBank/DDBJ databases">
        <title>Whole genome shotgun sequence of Actinoplanes couchii NBRC 106145.</title>
        <authorList>
            <person name="Komaki H."/>
            <person name="Tamura T."/>
        </authorList>
    </citation>
    <scope>NUCLEOTIDE SEQUENCE [LARGE SCALE GENOMIC DNA]</scope>
    <source>
        <strain evidence="9 10">NBRC 106145</strain>
    </source>
</reference>
<evidence type="ECO:0000259" key="7">
    <source>
        <dbReference type="Pfam" id="PF00933"/>
    </source>
</evidence>
<dbReference type="InterPro" id="IPR036881">
    <property type="entry name" value="Glyco_hydro_3_C_sf"/>
</dbReference>
<feature type="chain" id="PRO_5047244765" description="beta-N-acetylhexosaminidase" evidence="6">
    <location>
        <begin position="25"/>
        <end position="560"/>
    </location>
</feature>
<dbReference type="PANTHER" id="PTHR30480">
    <property type="entry name" value="BETA-HEXOSAMINIDASE-RELATED"/>
    <property type="match status" value="1"/>
</dbReference>
<dbReference type="EMBL" id="BOMG01000093">
    <property type="protein sequence ID" value="GID59010.1"/>
    <property type="molecule type" value="Genomic_DNA"/>
</dbReference>
<evidence type="ECO:0000256" key="5">
    <source>
        <dbReference type="ARBA" id="ARBA00023295"/>
    </source>
</evidence>
<comment type="catalytic activity">
    <reaction evidence="1">
        <text>Hydrolysis of terminal non-reducing N-acetyl-D-hexosamine residues in N-acetyl-beta-D-hexosaminides.</text>
        <dbReference type="EC" id="3.2.1.52"/>
    </reaction>
</comment>
<dbReference type="InterPro" id="IPR036962">
    <property type="entry name" value="Glyco_hydro_3_N_sf"/>
</dbReference>